<evidence type="ECO:0000256" key="2">
    <source>
        <dbReference type="ARBA" id="ARBA00022857"/>
    </source>
</evidence>
<protein>
    <recommendedName>
        <fullName evidence="3">NmrA-like domain-containing protein</fullName>
    </recommendedName>
</protein>
<dbReference type="PANTHER" id="PTHR42748:SF14">
    <property type="entry name" value="SNOAL-LIKE DOMAIN-CONTAINING PROTEIN"/>
    <property type="match status" value="1"/>
</dbReference>
<dbReference type="SUPFAM" id="SSF51735">
    <property type="entry name" value="NAD(P)-binding Rossmann-fold domains"/>
    <property type="match status" value="1"/>
</dbReference>
<dbReference type="Pfam" id="PF05368">
    <property type="entry name" value="NmrA"/>
    <property type="match status" value="1"/>
</dbReference>
<evidence type="ECO:0000313" key="4">
    <source>
        <dbReference type="EMBL" id="KAK4210315.1"/>
    </source>
</evidence>
<accession>A0AAN6Y1H2</accession>
<organism evidence="4 5">
    <name type="scientific">Rhypophila decipiens</name>
    <dbReference type="NCBI Taxonomy" id="261697"/>
    <lineage>
        <taxon>Eukaryota</taxon>
        <taxon>Fungi</taxon>
        <taxon>Dikarya</taxon>
        <taxon>Ascomycota</taxon>
        <taxon>Pezizomycotina</taxon>
        <taxon>Sordariomycetes</taxon>
        <taxon>Sordariomycetidae</taxon>
        <taxon>Sordariales</taxon>
        <taxon>Naviculisporaceae</taxon>
        <taxon>Rhypophila</taxon>
    </lineage>
</organism>
<dbReference type="PANTHER" id="PTHR42748">
    <property type="entry name" value="NITROGEN METABOLITE REPRESSION PROTEIN NMRA FAMILY MEMBER"/>
    <property type="match status" value="1"/>
</dbReference>
<proteinExistence type="inferred from homology"/>
<evidence type="ECO:0000313" key="5">
    <source>
        <dbReference type="Proteomes" id="UP001301769"/>
    </source>
</evidence>
<dbReference type="Gene3D" id="3.90.25.10">
    <property type="entry name" value="UDP-galactose 4-epimerase, domain 1"/>
    <property type="match status" value="1"/>
</dbReference>
<keyword evidence="2" id="KW-0521">NADP</keyword>
<keyword evidence="5" id="KW-1185">Reference proteome</keyword>
<feature type="domain" description="NmrA-like" evidence="3">
    <location>
        <begin position="9"/>
        <end position="285"/>
    </location>
</feature>
<evidence type="ECO:0000259" key="3">
    <source>
        <dbReference type="Pfam" id="PF05368"/>
    </source>
</evidence>
<dbReference type="Proteomes" id="UP001301769">
    <property type="component" value="Unassembled WGS sequence"/>
</dbReference>
<reference evidence="4" key="2">
    <citation type="submission" date="2023-05" db="EMBL/GenBank/DDBJ databases">
        <authorList>
            <consortium name="Lawrence Berkeley National Laboratory"/>
            <person name="Steindorff A."/>
            <person name="Hensen N."/>
            <person name="Bonometti L."/>
            <person name="Westerberg I."/>
            <person name="Brannstrom I.O."/>
            <person name="Guillou S."/>
            <person name="Cros-Aarteil S."/>
            <person name="Calhoun S."/>
            <person name="Haridas S."/>
            <person name="Kuo A."/>
            <person name="Mondo S."/>
            <person name="Pangilinan J."/>
            <person name="Riley R."/>
            <person name="Labutti K."/>
            <person name="Andreopoulos B."/>
            <person name="Lipzen A."/>
            <person name="Chen C."/>
            <person name="Yanf M."/>
            <person name="Daum C."/>
            <person name="Ng V."/>
            <person name="Clum A."/>
            <person name="Ohm R."/>
            <person name="Martin F."/>
            <person name="Silar P."/>
            <person name="Natvig D."/>
            <person name="Lalanne C."/>
            <person name="Gautier V."/>
            <person name="Ament-Velasquez S.L."/>
            <person name="Kruys A."/>
            <person name="Hutchinson M.I."/>
            <person name="Powell A.J."/>
            <person name="Barry K."/>
            <person name="Miller A.N."/>
            <person name="Grigoriev I.V."/>
            <person name="Debuchy R."/>
            <person name="Gladieux P."/>
            <person name="Thoren M.H."/>
            <person name="Johannesson H."/>
        </authorList>
    </citation>
    <scope>NUCLEOTIDE SEQUENCE</scope>
    <source>
        <strain evidence="4">PSN293</strain>
    </source>
</reference>
<dbReference type="Gene3D" id="3.40.50.720">
    <property type="entry name" value="NAD(P)-binding Rossmann-like Domain"/>
    <property type="match status" value="1"/>
</dbReference>
<dbReference type="InterPro" id="IPR008030">
    <property type="entry name" value="NmrA-like"/>
</dbReference>
<dbReference type="GO" id="GO:0005634">
    <property type="term" value="C:nucleus"/>
    <property type="evidence" value="ECO:0007669"/>
    <property type="project" value="TreeGrafter"/>
</dbReference>
<evidence type="ECO:0000256" key="1">
    <source>
        <dbReference type="ARBA" id="ARBA00006328"/>
    </source>
</evidence>
<sequence>MSTQTTNMKKIFIIGGTGAQGLPIVQALTQSGTYSVRILTRDPSSPRAQSLLSSASSPELVELFPGSFTSESDVRAGMANCWGAFVNIDGFATGEALEIFYTMRCYELAIEQGLEMYIHGNIDFGYKVSGYQSQFRCGHYDGKGRAGEWILMSNEAAKTESQRMKAALFTTGPYIDMALSPMTPLAPMIEKDDETGEEVVTWRLPLTENGAMPHVVLDDCGHYVKWLFDHHSEDRVDGMDLRVAMGHVRYDDMAAAFAKVTGHKARFVDVSEEEYWSPNGYWGSIASQPCGYMHAHAGAGEGNIPDGVMTIKQNFTGWWRTYQNCGEPSSRDAVAKHIGLKRDYALLDEIHPGRIRTPEEFFRREDEKARTEGRGSLWNVVVNEPRHVLKIHEDQSIFRSMKKDDA</sequence>
<gene>
    <name evidence="4" type="ORF">QBC37DRAFT_448497</name>
</gene>
<dbReference type="InterPro" id="IPR051164">
    <property type="entry name" value="NmrA-like_oxidored"/>
</dbReference>
<reference evidence="4" key="1">
    <citation type="journal article" date="2023" name="Mol. Phylogenet. Evol.">
        <title>Genome-scale phylogeny and comparative genomics of the fungal order Sordariales.</title>
        <authorList>
            <person name="Hensen N."/>
            <person name="Bonometti L."/>
            <person name="Westerberg I."/>
            <person name="Brannstrom I.O."/>
            <person name="Guillou S."/>
            <person name="Cros-Aarteil S."/>
            <person name="Calhoun S."/>
            <person name="Haridas S."/>
            <person name="Kuo A."/>
            <person name="Mondo S."/>
            <person name="Pangilinan J."/>
            <person name="Riley R."/>
            <person name="LaButti K."/>
            <person name="Andreopoulos B."/>
            <person name="Lipzen A."/>
            <person name="Chen C."/>
            <person name="Yan M."/>
            <person name="Daum C."/>
            <person name="Ng V."/>
            <person name="Clum A."/>
            <person name="Steindorff A."/>
            <person name="Ohm R.A."/>
            <person name="Martin F."/>
            <person name="Silar P."/>
            <person name="Natvig D.O."/>
            <person name="Lalanne C."/>
            <person name="Gautier V."/>
            <person name="Ament-Velasquez S.L."/>
            <person name="Kruys A."/>
            <person name="Hutchinson M.I."/>
            <person name="Powell A.J."/>
            <person name="Barry K."/>
            <person name="Miller A.N."/>
            <person name="Grigoriev I.V."/>
            <person name="Debuchy R."/>
            <person name="Gladieux P."/>
            <person name="Hiltunen Thoren M."/>
            <person name="Johannesson H."/>
        </authorList>
    </citation>
    <scope>NUCLEOTIDE SEQUENCE</scope>
    <source>
        <strain evidence="4">PSN293</strain>
    </source>
</reference>
<dbReference type="AlphaFoldDB" id="A0AAN6Y1H2"/>
<comment type="similarity">
    <text evidence="1">Belongs to the NmrA-type oxidoreductase family.</text>
</comment>
<name>A0AAN6Y1H2_9PEZI</name>
<dbReference type="InterPro" id="IPR036291">
    <property type="entry name" value="NAD(P)-bd_dom_sf"/>
</dbReference>
<dbReference type="EMBL" id="MU858178">
    <property type="protein sequence ID" value="KAK4210315.1"/>
    <property type="molecule type" value="Genomic_DNA"/>
</dbReference>
<comment type="caution">
    <text evidence="4">The sequence shown here is derived from an EMBL/GenBank/DDBJ whole genome shotgun (WGS) entry which is preliminary data.</text>
</comment>